<organism evidence="2 3">
    <name type="scientific">Cyclobacterium xiamenense</name>
    <dbReference type="NCBI Taxonomy" id="1297121"/>
    <lineage>
        <taxon>Bacteria</taxon>
        <taxon>Pseudomonadati</taxon>
        <taxon>Bacteroidota</taxon>
        <taxon>Cytophagia</taxon>
        <taxon>Cytophagales</taxon>
        <taxon>Cyclobacteriaceae</taxon>
        <taxon>Cyclobacterium</taxon>
    </lineage>
</organism>
<dbReference type="GO" id="GO:0016779">
    <property type="term" value="F:nucleotidyltransferase activity"/>
    <property type="evidence" value="ECO:0007669"/>
    <property type="project" value="UniProtKB-KW"/>
</dbReference>
<dbReference type="PANTHER" id="PTHR37512:SF1">
    <property type="entry name" value="NADR_TTD14 AAA DOMAIN-CONTAINING PROTEIN"/>
    <property type="match status" value="1"/>
</dbReference>
<keyword evidence="2" id="KW-0548">Nucleotidyltransferase</keyword>
<dbReference type="EMBL" id="FNZH01000002">
    <property type="protein sequence ID" value="SEJ07443.1"/>
    <property type="molecule type" value="Genomic_DNA"/>
</dbReference>
<dbReference type="InterPro" id="IPR052735">
    <property type="entry name" value="NAD_biosynth-regulator"/>
</dbReference>
<accession>A0A1H6VS37</accession>
<gene>
    <name evidence="2" type="ORF">SAMN05192553_102256</name>
</gene>
<dbReference type="OrthoDB" id="9151999at2"/>
<dbReference type="InterPro" id="IPR027417">
    <property type="entry name" value="P-loop_NTPase"/>
</dbReference>
<sequence>MNKVVIIGPESTGKSSLSAALAAYYNEPWVPEYAREYLQELNRPYTYEDLLQIARGQLQAEREKAELANELLFCDTDLRVIKIWSDYKYGKTDPWIREQIASRFYDLYLLTDIDIPWQEDPLREHPDPVLRHYFLGQYEQELDSSGPPWVKVSGTHKDRLKSAVRAIEGILGRSPAGS</sequence>
<evidence type="ECO:0000259" key="1">
    <source>
        <dbReference type="Pfam" id="PF13521"/>
    </source>
</evidence>
<dbReference type="RefSeq" id="WP_092170906.1">
    <property type="nucleotide sequence ID" value="NZ_FNZH01000002.1"/>
</dbReference>
<dbReference type="PANTHER" id="PTHR37512">
    <property type="entry name" value="TRIFUNCTIONAL NAD BIOSYNTHESIS/REGULATOR PROTEIN NADR"/>
    <property type="match status" value="1"/>
</dbReference>
<keyword evidence="3" id="KW-1185">Reference proteome</keyword>
<dbReference type="Proteomes" id="UP000199403">
    <property type="component" value="Unassembled WGS sequence"/>
</dbReference>
<dbReference type="InterPro" id="IPR038727">
    <property type="entry name" value="NadR/Ttd14_AAA_dom"/>
</dbReference>
<dbReference type="AlphaFoldDB" id="A0A1H6VS37"/>
<evidence type="ECO:0000313" key="2">
    <source>
        <dbReference type="EMBL" id="SEJ07443.1"/>
    </source>
</evidence>
<dbReference type="STRING" id="1416801.SAMN05192553_102256"/>
<proteinExistence type="predicted"/>
<keyword evidence="2" id="KW-0808">Transferase</keyword>
<evidence type="ECO:0000313" key="3">
    <source>
        <dbReference type="Proteomes" id="UP000199403"/>
    </source>
</evidence>
<dbReference type="SUPFAM" id="SSF52540">
    <property type="entry name" value="P-loop containing nucleoside triphosphate hydrolases"/>
    <property type="match status" value="1"/>
</dbReference>
<feature type="domain" description="NadR/Ttd14 AAA" evidence="1">
    <location>
        <begin position="3"/>
        <end position="159"/>
    </location>
</feature>
<dbReference type="Gene3D" id="3.40.50.300">
    <property type="entry name" value="P-loop containing nucleotide triphosphate hydrolases"/>
    <property type="match status" value="1"/>
</dbReference>
<name>A0A1H6VS37_9BACT</name>
<dbReference type="Pfam" id="PF13521">
    <property type="entry name" value="AAA_28"/>
    <property type="match status" value="1"/>
</dbReference>
<protein>
    <submittedName>
        <fullName evidence="2">Nicotinamide-nucleotide adenylyltransferase, NadR type</fullName>
    </submittedName>
</protein>
<reference evidence="3" key="1">
    <citation type="submission" date="2016-10" db="EMBL/GenBank/DDBJ databases">
        <authorList>
            <person name="Varghese N."/>
            <person name="Submissions S."/>
        </authorList>
    </citation>
    <scope>NUCLEOTIDE SEQUENCE [LARGE SCALE GENOMIC DNA]</scope>
    <source>
        <strain evidence="3">IBRC-M 10761</strain>
    </source>
</reference>